<dbReference type="Pfam" id="PF13639">
    <property type="entry name" value="zf-RING_2"/>
    <property type="match status" value="1"/>
</dbReference>
<dbReference type="Gene3D" id="3.30.40.10">
    <property type="entry name" value="Zinc/RING finger domain, C3HC4 (zinc finger)"/>
    <property type="match status" value="1"/>
</dbReference>
<dbReference type="InterPro" id="IPR001841">
    <property type="entry name" value="Znf_RING"/>
</dbReference>
<reference evidence="2" key="1">
    <citation type="journal article" date="2020" name="Nature">
        <title>Giant virus diversity and host interactions through global metagenomics.</title>
        <authorList>
            <person name="Schulz F."/>
            <person name="Roux S."/>
            <person name="Paez-Espino D."/>
            <person name="Jungbluth S."/>
            <person name="Walsh D.A."/>
            <person name="Denef V.J."/>
            <person name="McMahon K.D."/>
            <person name="Konstantinidis K.T."/>
            <person name="Eloe-Fadrosh E.A."/>
            <person name="Kyrpides N.C."/>
            <person name="Woyke T."/>
        </authorList>
    </citation>
    <scope>NUCLEOTIDE SEQUENCE</scope>
    <source>
        <strain evidence="2">GVMAG-M-3300021425-30</strain>
    </source>
</reference>
<accession>A0A6C0CP78</accession>
<dbReference type="InterPro" id="IPR013083">
    <property type="entry name" value="Znf_RING/FYVE/PHD"/>
</dbReference>
<dbReference type="PROSITE" id="PS50089">
    <property type="entry name" value="ZF_RING_2"/>
    <property type="match status" value="1"/>
</dbReference>
<evidence type="ECO:0000259" key="1">
    <source>
        <dbReference type="PROSITE" id="PS50089"/>
    </source>
</evidence>
<dbReference type="SUPFAM" id="SSF57850">
    <property type="entry name" value="RING/U-box"/>
    <property type="match status" value="1"/>
</dbReference>
<organism evidence="2">
    <name type="scientific">viral metagenome</name>
    <dbReference type="NCBI Taxonomy" id="1070528"/>
    <lineage>
        <taxon>unclassified sequences</taxon>
        <taxon>metagenomes</taxon>
        <taxon>organismal metagenomes</taxon>
    </lineage>
</organism>
<feature type="domain" description="RING-type" evidence="1">
    <location>
        <begin position="3"/>
        <end position="42"/>
    </location>
</feature>
<sequence>MDCPVCHTKITNGEVTLKCSHKLCVPCFTQWARMANTCPCCRDTFAEPPQKKEKQTKKITGVIARGIITTHETELNDYSHIRVMELNKKRTDAEKLALINDIINYNINIMASRMVNWYEDN</sequence>
<dbReference type="AlphaFoldDB" id="A0A6C0CP78"/>
<name>A0A6C0CP78_9ZZZZ</name>
<proteinExistence type="predicted"/>
<protein>
    <recommendedName>
        <fullName evidence="1">RING-type domain-containing protein</fullName>
    </recommendedName>
</protein>
<evidence type="ECO:0000313" key="2">
    <source>
        <dbReference type="EMBL" id="QHT06408.1"/>
    </source>
</evidence>
<dbReference type="EMBL" id="MN739468">
    <property type="protein sequence ID" value="QHT06408.1"/>
    <property type="molecule type" value="Genomic_DNA"/>
</dbReference>